<proteinExistence type="inferred from homology"/>
<keyword evidence="11" id="KW-1185">Reference proteome</keyword>
<keyword evidence="6 7" id="KW-0786">Thiamine pyrophosphate</keyword>
<name>A0ABU8TTU4_METWO</name>
<feature type="transmembrane region" description="Helical" evidence="8">
    <location>
        <begin position="447"/>
        <end position="466"/>
    </location>
</feature>
<keyword evidence="5" id="KW-0408">Iron</keyword>
<evidence type="ECO:0000313" key="11">
    <source>
        <dbReference type="Proteomes" id="UP001369247"/>
    </source>
</evidence>
<evidence type="ECO:0000256" key="2">
    <source>
        <dbReference type="ARBA" id="ARBA00022448"/>
    </source>
</evidence>
<keyword evidence="3" id="KW-0479">Metal-binding</keyword>
<dbReference type="Gene3D" id="3.40.50.1220">
    <property type="entry name" value="TPP-binding domain"/>
    <property type="match status" value="1"/>
</dbReference>
<keyword evidence="8" id="KW-1133">Transmembrane helix</keyword>
<accession>A0ABU8TTU4</accession>
<dbReference type="InterPro" id="IPR012001">
    <property type="entry name" value="Thiamin_PyroP_enz_TPP-bd_dom"/>
</dbReference>
<dbReference type="Pfam" id="PF00205">
    <property type="entry name" value="TPP_enzyme_M"/>
    <property type="match status" value="1"/>
</dbReference>
<organism evidence="10 11">
    <name type="scientific">Methanothermobacter wolfeii</name>
    <name type="common">Methanobacterium wolfei</name>
    <dbReference type="NCBI Taxonomy" id="145261"/>
    <lineage>
        <taxon>Archaea</taxon>
        <taxon>Methanobacteriati</taxon>
        <taxon>Methanobacteriota</taxon>
        <taxon>Methanomada group</taxon>
        <taxon>Methanobacteria</taxon>
        <taxon>Methanobacteriales</taxon>
        <taxon>Methanobacteriaceae</taxon>
        <taxon>Methanothermobacter</taxon>
    </lineage>
</organism>
<dbReference type="PROSITE" id="PS00187">
    <property type="entry name" value="TPP_ENZYMES"/>
    <property type="match status" value="1"/>
</dbReference>
<dbReference type="Pfam" id="PF00301">
    <property type="entry name" value="Rubredoxin"/>
    <property type="match status" value="1"/>
</dbReference>
<evidence type="ECO:0000256" key="3">
    <source>
        <dbReference type="ARBA" id="ARBA00022723"/>
    </source>
</evidence>
<dbReference type="InterPro" id="IPR029061">
    <property type="entry name" value="THDP-binding"/>
</dbReference>
<dbReference type="PROSITE" id="PS50903">
    <property type="entry name" value="RUBREDOXIN_LIKE"/>
    <property type="match status" value="1"/>
</dbReference>
<protein>
    <submittedName>
        <fullName evidence="10">Thiamine pyrophosphate-binding protein</fullName>
    </submittedName>
</protein>
<evidence type="ECO:0000256" key="6">
    <source>
        <dbReference type="ARBA" id="ARBA00023052"/>
    </source>
</evidence>
<comment type="caution">
    <text evidence="10">The sequence shown here is derived from an EMBL/GenBank/DDBJ whole genome shotgun (WGS) entry which is preliminary data.</text>
</comment>
<dbReference type="SUPFAM" id="SSF57802">
    <property type="entry name" value="Rubredoxin-like"/>
    <property type="match status" value="1"/>
</dbReference>
<dbReference type="CDD" id="cd02014">
    <property type="entry name" value="TPP_POX"/>
    <property type="match status" value="1"/>
</dbReference>
<feature type="transmembrane region" description="Helical" evidence="8">
    <location>
        <begin position="486"/>
        <end position="505"/>
    </location>
</feature>
<dbReference type="InterPro" id="IPR024935">
    <property type="entry name" value="Rubredoxin_dom"/>
</dbReference>
<dbReference type="RefSeq" id="WP_340222354.1">
    <property type="nucleotide sequence ID" value="NZ_JAXUHJ010000008.1"/>
</dbReference>
<dbReference type="PANTHER" id="PTHR42981:SF2">
    <property type="entry name" value="PYRUVATE DEHYDROGENASE [UBIQUINONE]"/>
    <property type="match status" value="1"/>
</dbReference>
<dbReference type="SUPFAM" id="SSF52467">
    <property type="entry name" value="DHS-like NAD/FAD-binding domain"/>
    <property type="match status" value="1"/>
</dbReference>
<dbReference type="Pfam" id="PF02775">
    <property type="entry name" value="TPP_enzyme_C"/>
    <property type="match status" value="1"/>
</dbReference>
<dbReference type="SUPFAM" id="SSF52518">
    <property type="entry name" value="Thiamin diphosphate-binding fold (THDP-binding)"/>
    <property type="match status" value="2"/>
</dbReference>
<dbReference type="EMBL" id="JAXUHJ010000008">
    <property type="protein sequence ID" value="MEJ8542477.1"/>
    <property type="molecule type" value="Genomic_DNA"/>
</dbReference>
<gene>
    <name evidence="10" type="ORF">U2150_03090</name>
</gene>
<dbReference type="CDD" id="cd00730">
    <property type="entry name" value="rubredoxin"/>
    <property type="match status" value="1"/>
</dbReference>
<dbReference type="InterPro" id="IPR047210">
    <property type="entry name" value="TPP_PYR_POXB-like"/>
</dbReference>
<dbReference type="InterPro" id="IPR047212">
    <property type="entry name" value="TPP_POXB-like"/>
</dbReference>
<keyword evidence="8" id="KW-0812">Transmembrane</keyword>
<feature type="domain" description="Rubredoxin-like" evidence="9">
    <location>
        <begin position="1"/>
        <end position="43"/>
    </location>
</feature>
<dbReference type="InterPro" id="IPR000399">
    <property type="entry name" value="TPP-bd_CS"/>
</dbReference>
<dbReference type="PANTHER" id="PTHR42981">
    <property type="entry name" value="PYRUVATE DEHYDROGENASE [UBIQUINONE]"/>
    <property type="match status" value="1"/>
</dbReference>
<dbReference type="Proteomes" id="UP001369247">
    <property type="component" value="Unassembled WGS sequence"/>
</dbReference>
<reference evidence="10 11" key="1">
    <citation type="submission" date="2023-12" db="EMBL/GenBank/DDBJ databases">
        <title>Phenotypic and Genomic Characterization of Methanothermobacter wolfeii Strain BSEL, a CO2-Capturing Archaeon with Minimal Nutrient Requirements.</title>
        <authorList>
            <person name="Ale Enriquez F."/>
            <person name="Ahring B.K."/>
        </authorList>
    </citation>
    <scope>NUCLEOTIDE SEQUENCE [LARGE SCALE GENOMIC DNA]</scope>
    <source>
        <strain evidence="10 11">BSEL-1</strain>
    </source>
</reference>
<keyword evidence="2" id="KW-0813">Transport</keyword>
<dbReference type="InterPro" id="IPR047211">
    <property type="entry name" value="POXB-like"/>
</dbReference>
<dbReference type="InterPro" id="IPR012000">
    <property type="entry name" value="Thiamin_PyroP_enz_cen_dom"/>
</dbReference>
<evidence type="ECO:0000256" key="5">
    <source>
        <dbReference type="ARBA" id="ARBA00023004"/>
    </source>
</evidence>
<dbReference type="CDD" id="cd07039">
    <property type="entry name" value="TPP_PYR_POX"/>
    <property type="match status" value="1"/>
</dbReference>
<dbReference type="InterPro" id="IPR011766">
    <property type="entry name" value="TPP_enzyme_TPP-bd"/>
</dbReference>
<evidence type="ECO:0000259" key="9">
    <source>
        <dbReference type="PROSITE" id="PS50903"/>
    </source>
</evidence>
<evidence type="ECO:0000256" key="4">
    <source>
        <dbReference type="ARBA" id="ARBA00022982"/>
    </source>
</evidence>
<sequence length="581" mass="63353">MADFRCTVCNYIFHEETDGEFDSLPDDWRCPVCNAPRTAFVRVSATLEEGDRTVSEVFISQLAAWGVKYVFGIPGTSTLGLVDALRRNDEIRYIQVRHEAAAAFMASSYGKLTGQPAVCMAVAGPGASNLITGLLDAALDRAPVLAVTGQVETYRIGTGASQEIDQHSLFESFSVYNMTLVSPDEAAEIAREAVKHAILERGVSHVDVPRDVQTMECTAPVKPLRGMMAEAAVTPTRNRLKAAADLINRAERPVIIAGFGALEAADSVVELAERIGAAIVSTFRGKDIVDNDHPLYMGCHGSLGSAAAAEAVRKSDLLLVIGSSFSDLTQIPPARTLQVDLDPMMIARRHPVEQGLTGRSSLIVPELVSMVDEKERGSYLAELGELRDEWLGLLESEADPSLKPIRPQYIISVLNRELDDDAIITLDVGENGWWFGRNFQMKSTQRLLFSGYLGSMGFGLPAAIAAQLEFPDRQVVCISGDGGFSMVMAEFLTAVKYGLPVRVFIMNNRNLAMIMQEQRVEGFPVWQTELRDCDFAGFAENCGGRGLRVDDPGELEESVREALGTDGPVLVDIETDPRRFI</sequence>
<comment type="similarity">
    <text evidence="1 7">Belongs to the TPP enzyme family.</text>
</comment>
<dbReference type="InterPro" id="IPR029035">
    <property type="entry name" value="DHS-like_NAD/FAD-binding_dom"/>
</dbReference>
<keyword evidence="8" id="KW-0472">Membrane</keyword>
<evidence type="ECO:0000313" key="10">
    <source>
        <dbReference type="EMBL" id="MEJ8542477.1"/>
    </source>
</evidence>
<evidence type="ECO:0000256" key="8">
    <source>
        <dbReference type="SAM" id="Phobius"/>
    </source>
</evidence>
<evidence type="ECO:0000256" key="7">
    <source>
        <dbReference type="RuleBase" id="RU362132"/>
    </source>
</evidence>
<evidence type="ECO:0000256" key="1">
    <source>
        <dbReference type="ARBA" id="ARBA00007812"/>
    </source>
</evidence>
<dbReference type="Gene3D" id="2.20.28.10">
    <property type="match status" value="1"/>
</dbReference>
<dbReference type="InterPro" id="IPR024934">
    <property type="entry name" value="Rubredoxin-like_dom"/>
</dbReference>
<dbReference type="Gene3D" id="3.40.50.970">
    <property type="match status" value="2"/>
</dbReference>
<keyword evidence="4" id="KW-0249">Electron transport</keyword>
<dbReference type="Pfam" id="PF02776">
    <property type="entry name" value="TPP_enzyme_N"/>
    <property type="match status" value="1"/>
</dbReference>